<dbReference type="InterPro" id="IPR018247">
    <property type="entry name" value="EF_Hand_1_Ca_BS"/>
</dbReference>
<name>A0AA36IZU4_9DINO</name>
<dbReference type="InterPro" id="IPR011047">
    <property type="entry name" value="Quinoprotein_ADH-like_sf"/>
</dbReference>
<accession>A0AA36IZU4</accession>
<feature type="signal peptide" evidence="1">
    <location>
        <begin position="1"/>
        <end position="18"/>
    </location>
</feature>
<proteinExistence type="predicted"/>
<evidence type="ECO:0000313" key="3">
    <source>
        <dbReference type="EMBL" id="CAJ1396539.1"/>
    </source>
</evidence>
<reference evidence="3" key="1">
    <citation type="submission" date="2023-08" db="EMBL/GenBank/DDBJ databases">
        <authorList>
            <person name="Chen Y."/>
            <person name="Shah S."/>
            <person name="Dougan E. K."/>
            <person name="Thang M."/>
            <person name="Chan C."/>
        </authorList>
    </citation>
    <scope>NUCLEOTIDE SEQUENCE</scope>
</reference>
<dbReference type="Pfam" id="PF13360">
    <property type="entry name" value="PQQ_2"/>
    <property type="match status" value="1"/>
</dbReference>
<evidence type="ECO:0000256" key="1">
    <source>
        <dbReference type="SAM" id="SignalP"/>
    </source>
</evidence>
<dbReference type="Gene3D" id="2.130.10.10">
    <property type="entry name" value="YVTN repeat-like/Quinoprotein amine dehydrogenase"/>
    <property type="match status" value="2"/>
</dbReference>
<dbReference type="InterPro" id="IPR002372">
    <property type="entry name" value="PQQ_rpt_dom"/>
</dbReference>
<dbReference type="EMBL" id="CAUJNA010003235">
    <property type="protein sequence ID" value="CAJ1396539.1"/>
    <property type="molecule type" value="Genomic_DNA"/>
</dbReference>
<dbReference type="InterPro" id="IPR018391">
    <property type="entry name" value="PQQ_b-propeller_rpt"/>
</dbReference>
<keyword evidence="4" id="KW-1185">Reference proteome</keyword>
<dbReference type="PROSITE" id="PS00018">
    <property type="entry name" value="EF_HAND_1"/>
    <property type="match status" value="1"/>
</dbReference>
<organism evidence="3 4">
    <name type="scientific">Effrenium voratum</name>
    <dbReference type="NCBI Taxonomy" id="2562239"/>
    <lineage>
        <taxon>Eukaryota</taxon>
        <taxon>Sar</taxon>
        <taxon>Alveolata</taxon>
        <taxon>Dinophyceae</taxon>
        <taxon>Suessiales</taxon>
        <taxon>Symbiodiniaceae</taxon>
        <taxon>Effrenium</taxon>
    </lineage>
</organism>
<feature type="chain" id="PRO_5041420137" description="Pyrrolo-quinoline quinone repeat domain-containing protein" evidence="1">
    <location>
        <begin position="19"/>
        <end position="495"/>
    </location>
</feature>
<comment type="caution">
    <text evidence="3">The sequence shown here is derived from an EMBL/GenBank/DDBJ whole genome shotgun (WGS) entry which is preliminary data.</text>
</comment>
<dbReference type="SUPFAM" id="SSF50998">
    <property type="entry name" value="Quinoprotein alcohol dehydrogenase-like"/>
    <property type="match status" value="1"/>
</dbReference>
<dbReference type="InterPro" id="IPR015943">
    <property type="entry name" value="WD40/YVTN_repeat-like_dom_sf"/>
</dbReference>
<sequence length="495" mass="53592">MALALLTLAFAIAARMRAEGTKRQHIWPMQKGFGTRNGTSPYVMPDISKGPAWSWQGPHLDVFRAGPAMDDEMNIYVTAVSGRTYKFSPEGKQLWEHFTGPARQGVSGVPSMGEDFLVMLTRNGYLISLDLETGAERWDRKVAPMTGLSCDSILIEGNLAIIAVADPVPPLVALGVHMQVSVENNVVLGIDLTAGEEKWRFFPAMECYNFQAATIGDGSFIFTDKTGAPYRVTLSGEKIWYTGVTDRNSATTGAAVIYEGKVYTVSNEGGSHQTAEEGQGLLSMYDYETGALLWKVKLGLPGMQAAAAGQIAGVPGPSLVIGIGKNPGAPLLVRASMVLPHILTLLLGLPAHLLSLYFPHLFAWKQERSIAAFNAQTGALKWWYRLEPWQQLSCAGDSEKFLDRYKAMESGENPTNEPMCMPDANAQPVIDAAGTAFVPFQDGSIYAVRDENGDGQISPEEIKARRVGDAFQSSPAMGPGMMTVVDCGGRLEVFK</sequence>
<evidence type="ECO:0000313" key="4">
    <source>
        <dbReference type="Proteomes" id="UP001178507"/>
    </source>
</evidence>
<dbReference type="SMART" id="SM00564">
    <property type="entry name" value="PQQ"/>
    <property type="match status" value="6"/>
</dbReference>
<feature type="domain" description="Pyrrolo-quinoline quinone repeat" evidence="2">
    <location>
        <begin position="85"/>
        <end position="314"/>
    </location>
</feature>
<dbReference type="Proteomes" id="UP001178507">
    <property type="component" value="Unassembled WGS sequence"/>
</dbReference>
<protein>
    <recommendedName>
        <fullName evidence="2">Pyrrolo-quinoline quinone repeat domain-containing protein</fullName>
    </recommendedName>
</protein>
<keyword evidence="1" id="KW-0732">Signal</keyword>
<dbReference type="AlphaFoldDB" id="A0AA36IZU4"/>
<dbReference type="PANTHER" id="PTHR34512">
    <property type="entry name" value="CELL SURFACE PROTEIN"/>
    <property type="match status" value="1"/>
</dbReference>
<dbReference type="PANTHER" id="PTHR34512:SF30">
    <property type="entry name" value="OUTER MEMBRANE PROTEIN ASSEMBLY FACTOR BAMB"/>
    <property type="match status" value="1"/>
</dbReference>
<evidence type="ECO:0000259" key="2">
    <source>
        <dbReference type="Pfam" id="PF13360"/>
    </source>
</evidence>
<gene>
    <name evidence="3" type="ORF">EVOR1521_LOCUS20756</name>
</gene>